<sequence length="127" mass="13722">MAISRAYFMARQICQNEEFFLRHNIMIGVNPDITVTGNSIGAAAMLSIVSLAKQRPARFDSIVTGAVEHNGDIEGVGEIIPKVEGAVQHGLQRIIIPMLNGQEVADMAGIEIVPIVGCQEVVDEMMC</sequence>
<feature type="domain" description="Lon proteolytic" evidence="1">
    <location>
        <begin position="5"/>
        <end position="108"/>
    </location>
</feature>
<evidence type="ECO:0000313" key="2">
    <source>
        <dbReference type="EMBL" id="KAL3074749.1"/>
    </source>
</evidence>
<dbReference type="Proteomes" id="UP001620645">
    <property type="component" value="Unassembled WGS sequence"/>
</dbReference>
<name>A0ABD2I2L9_HETSC</name>
<accession>A0ABD2I2L9</accession>
<reference evidence="2 3" key="1">
    <citation type="submission" date="2024-10" db="EMBL/GenBank/DDBJ databases">
        <authorList>
            <person name="Kim D."/>
        </authorList>
    </citation>
    <scope>NUCLEOTIDE SEQUENCE [LARGE SCALE GENOMIC DNA]</scope>
    <source>
        <strain evidence="2">Taebaek</strain>
    </source>
</reference>
<keyword evidence="3" id="KW-1185">Reference proteome</keyword>
<dbReference type="PANTHER" id="PTHR10046">
    <property type="entry name" value="ATP DEPENDENT LON PROTEASE FAMILY MEMBER"/>
    <property type="match status" value="1"/>
</dbReference>
<dbReference type="Gene3D" id="3.30.230.10">
    <property type="match status" value="1"/>
</dbReference>
<evidence type="ECO:0000259" key="1">
    <source>
        <dbReference type="Pfam" id="PF05362"/>
    </source>
</evidence>
<dbReference type="InterPro" id="IPR020568">
    <property type="entry name" value="Ribosomal_Su5_D2-typ_SF"/>
</dbReference>
<dbReference type="InterPro" id="IPR014721">
    <property type="entry name" value="Ribsml_uS5_D2-typ_fold_subgr"/>
</dbReference>
<proteinExistence type="predicted"/>
<dbReference type="PRINTS" id="PR00830">
    <property type="entry name" value="ENDOLAPTASE"/>
</dbReference>
<dbReference type="SUPFAM" id="SSF54211">
    <property type="entry name" value="Ribosomal protein S5 domain 2-like"/>
    <property type="match status" value="1"/>
</dbReference>
<dbReference type="EMBL" id="JBICCN010000356">
    <property type="protein sequence ID" value="KAL3074749.1"/>
    <property type="molecule type" value="Genomic_DNA"/>
</dbReference>
<gene>
    <name evidence="2" type="ORF">niasHS_014194</name>
</gene>
<dbReference type="InterPro" id="IPR008269">
    <property type="entry name" value="Lon_proteolytic"/>
</dbReference>
<dbReference type="AlphaFoldDB" id="A0ABD2I2L9"/>
<evidence type="ECO:0000313" key="3">
    <source>
        <dbReference type="Proteomes" id="UP001620645"/>
    </source>
</evidence>
<protein>
    <recommendedName>
        <fullName evidence="1">Lon proteolytic domain-containing protein</fullName>
    </recommendedName>
</protein>
<dbReference type="Pfam" id="PF05362">
    <property type="entry name" value="Lon_C"/>
    <property type="match status" value="1"/>
</dbReference>
<dbReference type="InterPro" id="IPR027065">
    <property type="entry name" value="Lon_Prtase"/>
</dbReference>
<comment type="caution">
    <text evidence="2">The sequence shown here is derived from an EMBL/GenBank/DDBJ whole genome shotgun (WGS) entry which is preliminary data.</text>
</comment>
<organism evidence="2 3">
    <name type="scientific">Heterodera schachtii</name>
    <name type="common">Sugarbeet cyst nematode worm</name>
    <name type="synonym">Tylenchus schachtii</name>
    <dbReference type="NCBI Taxonomy" id="97005"/>
    <lineage>
        <taxon>Eukaryota</taxon>
        <taxon>Metazoa</taxon>
        <taxon>Ecdysozoa</taxon>
        <taxon>Nematoda</taxon>
        <taxon>Chromadorea</taxon>
        <taxon>Rhabditida</taxon>
        <taxon>Tylenchina</taxon>
        <taxon>Tylenchomorpha</taxon>
        <taxon>Tylenchoidea</taxon>
        <taxon>Heteroderidae</taxon>
        <taxon>Heteroderinae</taxon>
        <taxon>Heterodera</taxon>
    </lineage>
</organism>